<dbReference type="AlphaFoldDB" id="A0A431THU4"/>
<comment type="caution">
    <text evidence="3">The sequence shown here is derived from an EMBL/GenBank/DDBJ whole genome shotgun (WGS) entry which is preliminary data.</text>
</comment>
<dbReference type="GO" id="GO:0080019">
    <property type="term" value="F:alcohol-forming very long-chain fatty acyl-CoA reductase activity"/>
    <property type="evidence" value="ECO:0007669"/>
    <property type="project" value="InterPro"/>
</dbReference>
<dbReference type="Gene3D" id="3.40.50.720">
    <property type="entry name" value="NAD(P)-binding Rossmann-like Domain"/>
    <property type="match status" value="1"/>
</dbReference>
<feature type="domain" description="Thioester reductase (TE)" evidence="2">
    <location>
        <begin position="5"/>
        <end position="134"/>
    </location>
</feature>
<dbReference type="PANTHER" id="PTHR11011:SF60">
    <property type="entry name" value="FATTY ACYL-COA REDUCTASE-RELATED"/>
    <property type="match status" value="1"/>
</dbReference>
<dbReference type="InterPro" id="IPR013120">
    <property type="entry name" value="FAR_NAD-bd"/>
</dbReference>
<evidence type="ECO:0000313" key="3">
    <source>
        <dbReference type="EMBL" id="RTQ32924.1"/>
    </source>
</evidence>
<reference evidence="3 4" key="1">
    <citation type="submission" date="2018-12" db="EMBL/GenBank/DDBJ databases">
        <title>The genome of Variovorax gossypii DSM 100435.</title>
        <authorList>
            <person name="Gao J."/>
            <person name="Sun J."/>
        </authorList>
    </citation>
    <scope>NUCLEOTIDE SEQUENCE [LARGE SCALE GENOMIC DNA]</scope>
    <source>
        <strain evidence="3 4">DSM 100435</strain>
    </source>
</reference>
<dbReference type="Proteomes" id="UP000267418">
    <property type="component" value="Unassembled WGS sequence"/>
</dbReference>
<feature type="compositionally biased region" description="Low complexity" evidence="1">
    <location>
        <begin position="355"/>
        <end position="371"/>
    </location>
</feature>
<proteinExistence type="predicted"/>
<gene>
    <name evidence="3" type="ORF">EJP69_19685</name>
</gene>
<name>A0A431THU4_9BURK</name>
<dbReference type="InterPro" id="IPR026055">
    <property type="entry name" value="FAR"/>
</dbReference>
<dbReference type="InterPro" id="IPR036291">
    <property type="entry name" value="NAD(P)-bd_dom_sf"/>
</dbReference>
<evidence type="ECO:0000313" key="4">
    <source>
        <dbReference type="Proteomes" id="UP000267418"/>
    </source>
</evidence>
<evidence type="ECO:0000256" key="1">
    <source>
        <dbReference type="SAM" id="MobiDB-lite"/>
    </source>
</evidence>
<dbReference type="RefSeq" id="WP_126472180.1">
    <property type="nucleotide sequence ID" value="NZ_RXOE01000005.1"/>
</dbReference>
<dbReference type="PANTHER" id="PTHR11011">
    <property type="entry name" value="MALE STERILITY PROTEIN 2-RELATED"/>
    <property type="match status" value="1"/>
</dbReference>
<dbReference type="Pfam" id="PF07993">
    <property type="entry name" value="NAD_binding_4"/>
    <property type="match status" value="1"/>
</dbReference>
<accession>A0A431THU4</accession>
<dbReference type="OrthoDB" id="5377001at2"/>
<dbReference type="SUPFAM" id="SSF51735">
    <property type="entry name" value="NAD(P)-binding Rossmann-fold domains"/>
    <property type="match status" value="1"/>
</dbReference>
<organism evidence="3 4">
    <name type="scientific">Variovorax gossypii</name>
    <dbReference type="NCBI Taxonomy" id="1679495"/>
    <lineage>
        <taxon>Bacteria</taxon>
        <taxon>Pseudomonadati</taxon>
        <taxon>Pseudomonadota</taxon>
        <taxon>Betaproteobacteria</taxon>
        <taxon>Burkholderiales</taxon>
        <taxon>Comamonadaceae</taxon>
        <taxon>Variovorax</taxon>
    </lineage>
</organism>
<evidence type="ECO:0000259" key="2">
    <source>
        <dbReference type="Pfam" id="PF07993"/>
    </source>
</evidence>
<dbReference type="GO" id="GO:0035336">
    <property type="term" value="P:long-chain fatty-acyl-CoA metabolic process"/>
    <property type="evidence" value="ECO:0007669"/>
    <property type="project" value="TreeGrafter"/>
</dbReference>
<keyword evidence="4" id="KW-1185">Reference proteome</keyword>
<feature type="region of interest" description="Disordered" evidence="1">
    <location>
        <begin position="352"/>
        <end position="371"/>
    </location>
</feature>
<sequence length="371" mass="40732">MKVLLSGASGTVGIPLVAALLAHDADLRLSCVLRSQKARSALAQTLTPVQRERVDFIEADLSEGAGVDVAAGLLTMDDTPTVGVHLAADVSWDKSCEEMQQLNVQGTRNFARLLLAASARPHMVYVSTAYTQTHDWDYRNGYEESKAMAERSLREEFGARLPISTFSCSLVVGDSRTGEIARFNGLYPLIKFLAAFNPPFLVGNKDGLLDIVPVDWVVSELHAMVLRCAADGTPHECVASAGPHRVRYETTVRLIEERIALARRRHGLPELAPVPILRDRQWGFLKRALAAWQPPGISRSDFRYFERLLRVYGTYASSDRVRAPLHVGTPSPDPMAFLPGVVDHWIAHHPRTVRPQASTASSAPAAQEQPA</sequence>
<protein>
    <submittedName>
        <fullName evidence="3">NAD-dependent epimerase/dehydratase family protein</fullName>
    </submittedName>
</protein>
<dbReference type="EMBL" id="RXOE01000005">
    <property type="protein sequence ID" value="RTQ32924.1"/>
    <property type="molecule type" value="Genomic_DNA"/>
</dbReference>